<evidence type="ECO:0000313" key="1">
    <source>
        <dbReference type="EMBL" id="KAJ3533039.1"/>
    </source>
</evidence>
<comment type="caution">
    <text evidence="1">The sequence shown here is derived from an EMBL/GenBank/DDBJ whole genome shotgun (WGS) entry which is preliminary data.</text>
</comment>
<reference evidence="1" key="1">
    <citation type="submission" date="2022-07" db="EMBL/GenBank/DDBJ databases">
        <title>Genome Sequence of Phlebia brevispora.</title>
        <authorList>
            <person name="Buettner E."/>
        </authorList>
    </citation>
    <scope>NUCLEOTIDE SEQUENCE</scope>
    <source>
        <strain evidence="1">MPL23</strain>
    </source>
</reference>
<accession>A0ACC1S6H2</accession>
<organism evidence="1 2">
    <name type="scientific">Phlebia brevispora</name>
    <dbReference type="NCBI Taxonomy" id="194682"/>
    <lineage>
        <taxon>Eukaryota</taxon>
        <taxon>Fungi</taxon>
        <taxon>Dikarya</taxon>
        <taxon>Basidiomycota</taxon>
        <taxon>Agaricomycotina</taxon>
        <taxon>Agaricomycetes</taxon>
        <taxon>Polyporales</taxon>
        <taxon>Meruliaceae</taxon>
        <taxon>Phlebia</taxon>
    </lineage>
</organism>
<keyword evidence="2" id="KW-1185">Reference proteome</keyword>
<dbReference type="Proteomes" id="UP001148662">
    <property type="component" value="Unassembled WGS sequence"/>
</dbReference>
<sequence length="134" mass="14722">MSSVEAQTTYSSEIKALQSHLDAFASDENDRGGRDDVKRLLHILQDACDLVRRAEISNSDELADVVEEVEVLVKHGITLAHGDCLSLEFFDSFAHENDSVMEDPIKSTLGQGAMVGQRLRFHCDNGSSQDTAGR</sequence>
<dbReference type="EMBL" id="JANHOG010001692">
    <property type="protein sequence ID" value="KAJ3533039.1"/>
    <property type="molecule type" value="Genomic_DNA"/>
</dbReference>
<gene>
    <name evidence="1" type="ORF">NM688_g7338</name>
</gene>
<protein>
    <submittedName>
        <fullName evidence="1">Uncharacterized protein</fullName>
    </submittedName>
</protein>
<name>A0ACC1S6H2_9APHY</name>
<evidence type="ECO:0000313" key="2">
    <source>
        <dbReference type="Proteomes" id="UP001148662"/>
    </source>
</evidence>
<proteinExistence type="predicted"/>